<dbReference type="InterPro" id="IPR036322">
    <property type="entry name" value="WD40_repeat_dom_sf"/>
</dbReference>
<feature type="region of interest" description="Disordered" evidence="10">
    <location>
        <begin position="21"/>
        <end position="62"/>
    </location>
</feature>
<dbReference type="EnsemblPlants" id="Bo7g078340.1">
    <property type="protein sequence ID" value="Bo7g078340.1"/>
    <property type="gene ID" value="Bo7g078340"/>
</dbReference>
<reference evidence="12 13" key="1">
    <citation type="journal article" date="2014" name="Genome Biol.">
        <title>Transcriptome and methylome profiling reveals relics of genome dominance in the mesopolyploid Brassica oleracea.</title>
        <authorList>
            <person name="Parkin I.A."/>
            <person name="Koh C."/>
            <person name="Tang H."/>
            <person name="Robinson S.J."/>
            <person name="Kagale S."/>
            <person name="Clarke W.E."/>
            <person name="Town C.D."/>
            <person name="Nixon J."/>
            <person name="Krishnakumar V."/>
            <person name="Bidwell S.L."/>
            <person name="Denoeud F."/>
            <person name="Belcram H."/>
            <person name="Links M.G."/>
            <person name="Just J."/>
            <person name="Clarke C."/>
            <person name="Bender T."/>
            <person name="Huebert T."/>
            <person name="Mason A.S."/>
            <person name="Pires J.C."/>
            <person name="Barker G."/>
            <person name="Moore J."/>
            <person name="Walley P.G."/>
            <person name="Manoli S."/>
            <person name="Batley J."/>
            <person name="Edwards D."/>
            <person name="Nelson M.N."/>
            <person name="Wang X."/>
            <person name="Paterson A.H."/>
            <person name="King G."/>
            <person name="Bancroft I."/>
            <person name="Chalhoub B."/>
            <person name="Sharpe A.G."/>
        </authorList>
    </citation>
    <scope>NUCLEOTIDE SEQUENCE</scope>
    <source>
        <strain evidence="12 13">cv. TO1000</strain>
    </source>
</reference>
<protein>
    <recommendedName>
        <fullName evidence="11">DUF4371 domain-containing protein</fullName>
    </recommendedName>
</protein>
<name>A0A0D3DA25_BRAOL</name>
<dbReference type="Proteomes" id="UP000032141">
    <property type="component" value="Chromosome C7"/>
</dbReference>
<dbReference type="SUPFAM" id="SSF50978">
    <property type="entry name" value="WD40 repeat-like"/>
    <property type="match status" value="1"/>
</dbReference>
<dbReference type="eggNOG" id="KOG0771">
    <property type="taxonomic scope" value="Eukaryota"/>
</dbReference>
<feature type="domain" description="DUF4371" evidence="11">
    <location>
        <begin position="64"/>
        <end position="121"/>
    </location>
</feature>
<organism evidence="12 13">
    <name type="scientific">Brassica oleracea var. oleracea</name>
    <dbReference type="NCBI Taxonomy" id="109376"/>
    <lineage>
        <taxon>Eukaryota</taxon>
        <taxon>Viridiplantae</taxon>
        <taxon>Streptophyta</taxon>
        <taxon>Embryophyta</taxon>
        <taxon>Tracheophyta</taxon>
        <taxon>Spermatophyta</taxon>
        <taxon>Magnoliopsida</taxon>
        <taxon>eudicotyledons</taxon>
        <taxon>Gunneridae</taxon>
        <taxon>Pentapetalae</taxon>
        <taxon>rosids</taxon>
        <taxon>malvids</taxon>
        <taxon>Brassicales</taxon>
        <taxon>Brassicaceae</taxon>
        <taxon>Brassiceae</taxon>
        <taxon>Brassica</taxon>
    </lineage>
</organism>
<evidence type="ECO:0000256" key="10">
    <source>
        <dbReference type="SAM" id="MobiDB-lite"/>
    </source>
</evidence>
<evidence type="ECO:0000313" key="13">
    <source>
        <dbReference type="Proteomes" id="UP000032141"/>
    </source>
</evidence>
<evidence type="ECO:0000259" key="11">
    <source>
        <dbReference type="Pfam" id="PF14291"/>
    </source>
</evidence>
<keyword evidence="2" id="KW-0813">Transport</keyword>
<dbReference type="PANTHER" id="PTHR23284">
    <property type="entry name" value="PROLACTIN REGULATORY ELEMENT BINDING PROTEIN"/>
    <property type="match status" value="1"/>
</dbReference>
<evidence type="ECO:0000256" key="7">
    <source>
        <dbReference type="ARBA" id="ARBA00022927"/>
    </source>
</evidence>
<keyword evidence="3" id="KW-0853">WD repeat</keyword>
<keyword evidence="13" id="KW-1185">Reference proteome</keyword>
<evidence type="ECO:0000256" key="6">
    <source>
        <dbReference type="ARBA" id="ARBA00022824"/>
    </source>
</evidence>
<feature type="domain" description="DUF4371" evidence="11">
    <location>
        <begin position="122"/>
        <end position="158"/>
    </location>
</feature>
<evidence type="ECO:0000256" key="4">
    <source>
        <dbReference type="ARBA" id="ARBA00022692"/>
    </source>
</evidence>
<reference evidence="12" key="2">
    <citation type="submission" date="2015-03" db="UniProtKB">
        <authorList>
            <consortium name="EnsemblPlants"/>
        </authorList>
    </citation>
    <scope>IDENTIFICATION</scope>
</reference>
<dbReference type="OMA" id="WHIKLAR"/>
<keyword evidence="9" id="KW-0472">Membrane</keyword>
<dbReference type="Pfam" id="PF14291">
    <property type="entry name" value="DUF4371"/>
    <property type="match status" value="2"/>
</dbReference>
<dbReference type="HOGENOM" id="CLU_486952_0_0_1"/>
<dbReference type="InterPro" id="IPR025398">
    <property type="entry name" value="DUF4371"/>
</dbReference>
<dbReference type="STRING" id="109376.A0A0D3DA25"/>
<evidence type="ECO:0000256" key="8">
    <source>
        <dbReference type="ARBA" id="ARBA00022989"/>
    </source>
</evidence>
<evidence type="ECO:0000256" key="9">
    <source>
        <dbReference type="ARBA" id="ARBA00023136"/>
    </source>
</evidence>
<dbReference type="InterPro" id="IPR045260">
    <property type="entry name" value="Sec12-like"/>
</dbReference>
<dbReference type="AlphaFoldDB" id="A0A0D3DA25"/>
<dbReference type="InterPro" id="IPR001680">
    <property type="entry name" value="WD40_rpt"/>
</dbReference>
<feature type="compositionally biased region" description="Basic and acidic residues" evidence="10">
    <location>
        <begin position="40"/>
        <end position="60"/>
    </location>
</feature>
<dbReference type="SMART" id="SM00320">
    <property type="entry name" value="WD40"/>
    <property type="match status" value="4"/>
</dbReference>
<dbReference type="GO" id="GO:0003400">
    <property type="term" value="P:regulation of COPII vesicle coating"/>
    <property type="evidence" value="ECO:0007669"/>
    <property type="project" value="TreeGrafter"/>
</dbReference>
<dbReference type="FunFam" id="2.130.10.10:FF:000612">
    <property type="entry name" value="SEC12-like protein 2"/>
    <property type="match status" value="1"/>
</dbReference>
<keyword evidence="4" id="KW-0812">Transmembrane</keyword>
<dbReference type="Gramene" id="Bo7g078340.1">
    <property type="protein sequence ID" value="Bo7g078340.1"/>
    <property type="gene ID" value="Bo7g078340"/>
</dbReference>
<keyword evidence="5" id="KW-0677">Repeat</keyword>
<dbReference type="InterPro" id="IPR015943">
    <property type="entry name" value="WD40/YVTN_repeat-like_dom_sf"/>
</dbReference>
<dbReference type="PANTHER" id="PTHR23284:SF4">
    <property type="entry name" value="(RAPE) HYPOTHETICAL PROTEIN"/>
    <property type="match status" value="1"/>
</dbReference>
<sequence length="560" mass="62230">MGKKINGKYYKKVSSSVPETNIYYFPPKPDERKDKRKSPPIHETDIDDLPSDRGSKKDIMDYPANQSDEKFEDLMNQHQSIVHALFKQDDKVKNEYRIRLNDSIDASRFLLRQGLPFRGHGGAIKERFIGVVHVKETSSLTLKSAIDDLFARDRMSITLQREGRETWHIKLAREGEGGAMANTQTYGFPIYAADWIPEETVRSKIDKHKENSEDGIEPSSSLASRSCIALAGGGGEGRSGIPNVIVICRVDLETNSLLEQPVGRVVVSGLPYRMAAHPREGALICALPESCKRFDWENIMRPREGEELEEVINELEDVGQQLALEFNQEGSVLAAGGEDGTLRIFEWPSMKTILNESNAHGEVKNLTFSESGKFLVSLGGPLCRVWDVNASTAVASLSKEKDELFASCRFSVDNSGDEVLYIAAKTVERGGSIITWDTTSWKRKQSKLLKNYSITAFNVSPDGKFLAFGTLEGDVLIISSTKMKTHQFVKKAHLGLVTALTFSPDSRFLVSVSFDSRAKLTVIEQKPETSTWNKLAGGVFVVRVASSGFVLFLDGKGDHR</sequence>
<keyword evidence="8" id="KW-1133">Transmembrane helix</keyword>
<comment type="subcellular location">
    <subcellularLocation>
        <location evidence="1">Endoplasmic reticulum membrane</location>
        <topology evidence="1">Single-pass membrane protein</topology>
    </subcellularLocation>
</comment>
<evidence type="ECO:0000256" key="2">
    <source>
        <dbReference type="ARBA" id="ARBA00022448"/>
    </source>
</evidence>
<keyword evidence="6" id="KW-0256">Endoplasmic reticulum</keyword>
<accession>A0A0D3DA25</accession>
<evidence type="ECO:0000256" key="5">
    <source>
        <dbReference type="ARBA" id="ARBA00022737"/>
    </source>
</evidence>
<proteinExistence type="predicted"/>
<dbReference type="GO" id="GO:0006888">
    <property type="term" value="P:endoplasmic reticulum to Golgi vesicle-mediated transport"/>
    <property type="evidence" value="ECO:0007669"/>
    <property type="project" value="TreeGrafter"/>
</dbReference>
<evidence type="ECO:0000313" key="12">
    <source>
        <dbReference type="EnsemblPlants" id="Bo7g078340.1"/>
    </source>
</evidence>
<evidence type="ECO:0000256" key="1">
    <source>
        <dbReference type="ARBA" id="ARBA00004389"/>
    </source>
</evidence>
<keyword evidence="7" id="KW-0653">Protein transport</keyword>
<dbReference type="GO" id="GO:0015031">
    <property type="term" value="P:protein transport"/>
    <property type="evidence" value="ECO:0007669"/>
    <property type="project" value="UniProtKB-KW"/>
</dbReference>
<dbReference type="Gene3D" id="2.130.10.10">
    <property type="entry name" value="YVTN repeat-like/Quinoprotein amine dehydrogenase"/>
    <property type="match status" value="1"/>
</dbReference>
<dbReference type="GO" id="GO:0005085">
    <property type="term" value="F:guanyl-nucleotide exchange factor activity"/>
    <property type="evidence" value="ECO:0007669"/>
    <property type="project" value="InterPro"/>
</dbReference>
<evidence type="ECO:0000256" key="3">
    <source>
        <dbReference type="ARBA" id="ARBA00022574"/>
    </source>
</evidence>
<dbReference type="GO" id="GO:0005789">
    <property type="term" value="C:endoplasmic reticulum membrane"/>
    <property type="evidence" value="ECO:0007669"/>
    <property type="project" value="UniProtKB-SubCell"/>
</dbReference>
<dbReference type="Pfam" id="PF00400">
    <property type="entry name" value="WD40"/>
    <property type="match status" value="2"/>
</dbReference>